<feature type="region of interest" description="Disordered" evidence="1">
    <location>
        <begin position="50"/>
        <end position="71"/>
    </location>
</feature>
<name>A0A177THS7_9BASI</name>
<dbReference type="Gene3D" id="1.25.40.10">
    <property type="entry name" value="Tetratricopeptide repeat domain"/>
    <property type="match status" value="2"/>
</dbReference>
<evidence type="ECO:0000256" key="1">
    <source>
        <dbReference type="SAM" id="MobiDB-lite"/>
    </source>
</evidence>
<reference evidence="2" key="1">
    <citation type="submission" date="2016-04" db="EMBL/GenBank/DDBJ databases">
        <authorList>
            <person name="Nguyen H.D."/>
            <person name="Samba Siva P."/>
            <person name="Cullis J."/>
            <person name="Levesque C.A."/>
            <person name="Hambleton S."/>
        </authorList>
    </citation>
    <scope>NUCLEOTIDE SEQUENCE</scope>
    <source>
        <strain evidence="2">DAOMC 236416</strain>
    </source>
</reference>
<feature type="compositionally biased region" description="Acidic residues" evidence="1">
    <location>
        <begin position="59"/>
        <end position="71"/>
    </location>
</feature>
<dbReference type="SUPFAM" id="SSF48452">
    <property type="entry name" value="TPR-like"/>
    <property type="match status" value="3"/>
</dbReference>
<dbReference type="AlphaFoldDB" id="A0A177THS7"/>
<proteinExistence type="predicted"/>
<accession>A0A177THS7</accession>
<dbReference type="EMBL" id="LWDF02000654">
    <property type="protein sequence ID" value="KAE8244439.1"/>
    <property type="molecule type" value="Genomic_DNA"/>
</dbReference>
<reference evidence="2" key="2">
    <citation type="journal article" date="2019" name="IMA Fungus">
        <title>Genome sequencing and comparison of five Tilletia species to identify candidate genes for the detection of regulated species infecting wheat.</title>
        <authorList>
            <person name="Nguyen H.D.T."/>
            <person name="Sultana T."/>
            <person name="Kesanakurti P."/>
            <person name="Hambleton S."/>
        </authorList>
    </citation>
    <scope>NUCLEOTIDE SEQUENCE</scope>
    <source>
        <strain evidence="2">DAOMC 236416</strain>
    </source>
</reference>
<dbReference type="Proteomes" id="UP000077521">
    <property type="component" value="Unassembled WGS sequence"/>
</dbReference>
<evidence type="ECO:0000313" key="2">
    <source>
        <dbReference type="EMBL" id="KAE8244439.1"/>
    </source>
</evidence>
<sequence length="893" mass="99630">MSDTSMDDLALTTHDHEEQDEGQGPEDTLSIGSSESDGIAAAFRQVAADKAKRKAAGGNDEDEDDSDDYYSGDLEQETQFIDPVPEWRNNKYRKARSPLFVKIYNDVAALTPRASDTIRAGLEDIRTIIRSFSRLKAFRSQIETFCILALRFWKLIATHEAATGNRNQAGTSLNFFLTESLRQVSSFKDVIRGEKSSTVVLRSRYLQQNQASISRSTAELKELIADARSLLNLRSDLTLLAEGSTAFFADSGVRQNFDQHRTFAFFRLERDPSLPNLPSSSYLLEMSHLLQNIDFSHNSELVANDGEEISSTGLAQKTLADALGMLVETVQVMINKPALESRRALVESRWNALAMHSIRIGGIDQIFESPELHHLLYAMFASFVHVGLCKEACIIGEFLIMRLRFLVGEQKHGSGYQWQWHVTLSSALAALSRALVEAGRPLDAMHAADEAVEIFEQVSSDADEDLDGSMLHARLVFQQFRAYDDADNYYLQLTGLKKLTRAIELFRVALANDPSNTDGRIALAFALDTLARHEFSDGDRTAIREEAIAVYRQLTAEKPEIMLFGEKLVALLAEHANRETQHKAADAKSFRIFKEAVECYDKLAKQQSKYRQPLIKICHEYANRLHEANQDRLALKLLEKAIRIHDEPDYKPTHSEFGGEGGIHHMLLQRAAVCIKLEMYESGMDSIVRVEDLIERKEGGDNSTLLKAVRHHKATCQLMLGHAELSAANLHKTIEAEKRKAARSMYDALETNERYIQAMGELGAAQCQLGDLDSAMQTGKEAVRLSQGMEAETFFPPPMATISSLTVRNVVFYAATLLKAGQHAEAEQQVDIALKIFAVGCEDLGPVEKTARVIRTQALEAAGRTEEAEAERARADKMPFEGFAHRLGPITKG</sequence>
<organism evidence="2 3">
    <name type="scientific">Tilletia indica</name>
    <dbReference type="NCBI Taxonomy" id="43049"/>
    <lineage>
        <taxon>Eukaryota</taxon>
        <taxon>Fungi</taxon>
        <taxon>Dikarya</taxon>
        <taxon>Basidiomycota</taxon>
        <taxon>Ustilaginomycotina</taxon>
        <taxon>Exobasidiomycetes</taxon>
        <taxon>Tilletiales</taxon>
        <taxon>Tilletiaceae</taxon>
        <taxon>Tilletia</taxon>
    </lineage>
</organism>
<dbReference type="InterPro" id="IPR011990">
    <property type="entry name" value="TPR-like_helical_dom_sf"/>
</dbReference>
<keyword evidence="3" id="KW-1185">Reference proteome</keyword>
<evidence type="ECO:0000313" key="3">
    <source>
        <dbReference type="Proteomes" id="UP000077521"/>
    </source>
</evidence>
<comment type="caution">
    <text evidence="2">The sequence shown here is derived from an EMBL/GenBank/DDBJ whole genome shotgun (WGS) entry which is preliminary data.</text>
</comment>
<protein>
    <submittedName>
        <fullName evidence="2">Uncharacterized protein</fullName>
    </submittedName>
</protein>
<gene>
    <name evidence="2" type="ORF">A4X13_0g6595</name>
</gene>
<feature type="region of interest" description="Disordered" evidence="1">
    <location>
        <begin position="1"/>
        <end position="35"/>
    </location>
</feature>